<evidence type="ECO:0000313" key="2">
    <source>
        <dbReference type="EMBL" id="TKW16238.1"/>
    </source>
</evidence>
<protein>
    <submittedName>
        <fullName evidence="2">Uncharacterized protein</fullName>
    </submittedName>
</protein>
<dbReference type="EMBL" id="CM016556">
    <property type="protein sequence ID" value="TKW16238.1"/>
    <property type="molecule type" value="Genomic_DNA"/>
</dbReference>
<reference evidence="2" key="1">
    <citation type="submission" date="2019-03" db="EMBL/GenBank/DDBJ databases">
        <title>WGS assembly of Setaria viridis.</title>
        <authorList>
            <person name="Huang P."/>
            <person name="Jenkins J."/>
            <person name="Grimwood J."/>
            <person name="Barry K."/>
            <person name="Healey A."/>
            <person name="Mamidi S."/>
            <person name="Sreedasyam A."/>
            <person name="Shu S."/>
            <person name="Feldman M."/>
            <person name="Wu J."/>
            <person name="Yu Y."/>
            <person name="Chen C."/>
            <person name="Johnson J."/>
            <person name="Rokhsar D."/>
            <person name="Baxter I."/>
            <person name="Schmutz J."/>
            <person name="Brutnell T."/>
            <person name="Kellogg E."/>
        </authorList>
    </citation>
    <scope>NUCLEOTIDE SEQUENCE [LARGE SCALE GENOMIC DNA]</scope>
</reference>
<organism evidence="2 3">
    <name type="scientific">Setaria viridis</name>
    <name type="common">Green bristlegrass</name>
    <name type="synonym">Setaria italica subsp. viridis</name>
    <dbReference type="NCBI Taxonomy" id="4556"/>
    <lineage>
        <taxon>Eukaryota</taxon>
        <taxon>Viridiplantae</taxon>
        <taxon>Streptophyta</taxon>
        <taxon>Embryophyta</taxon>
        <taxon>Tracheophyta</taxon>
        <taxon>Spermatophyta</taxon>
        <taxon>Magnoliopsida</taxon>
        <taxon>Liliopsida</taxon>
        <taxon>Poales</taxon>
        <taxon>Poaceae</taxon>
        <taxon>PACMAD clade</taxon>
        <taxon>Panicoideae</taxon>
        <taxon>Panicodae</taxon>
        <taxon>Paniceae</taxon>
        <taxon>Cenchrinae</taxon>
        <taxon>Setaria</taxon>
    </lineage>
</organism>
<feature type="transmembrane region" description="Helical" evidence="1">
    <location>
        <begin position="43"/>
        <end position="65"/>
    </location>
</feature>
<keyword evidence="1" id="KW-0812">Transmembrane</keyword>
<keyword evidence="1" id="KW-1133">Transmembrane helix</keyword>
<gene>
    <name evidence="2" type="ORF">SEVIR_5G286800v2</name>
</gene>
<name>A0A4U6UJC8_SETVI</name>
<keyword evidence="1" id="KW-0472">Membrane</keyword>
<evidence type="ECO:0000313" key="3">
    <source>
        <dbReference type="Proteomes" id="UP000298652"/>
    </source>
</evidence>
<evidence type="ECO:0000256" key="1">
    <source>
        <dbReference type="SAM" id="Phobius"/>
    </source>
</evidence>
<dbReference type="AlphaFoldDB" id="A0A4U6UJC8"/>
<dbReference type="Gramene" id="TKW16238">
    <property type="protein sequence ID" value="TKW16238"/>
    <property type="gene ID" value="SEVIR_5G286800v2"/>
</dbReference>
<keyword evidence="3" id="KW-1185">Reference proteome</keyword>
<accession>A0A4U6UJC8</accession>
<proteinExistence type="predicted"/>
<sequence>MALYSSLIKLLSCLNSCLIGKLSCFVSILSTLDVHSSSEMSCYSAIVLVSLLSGDWFSFFGPGCLIKNEIFKIEICFCTAVPISDGFVFAKSAFFYPRVHMMSYT</sequence>
<dbReference type="Proteomes" id="UP000298652">
    <property type="component" value="Chromosome 5"/>
</dbReference>
<feature type="transmembrane region" description="Helical" evidence="1">
    <location>
        <begin position="7"/>
        <end position="31"/>
    </location>
</feature>